<evidence type="ECO:0000256" key="5">
    <source>
        <dbReference type="ARBA" id="ARBA00022806"/>
    </source>
</evidence>
<evidence type="ECO:0000256" key="9">
    <source>
        <dbReference type="ARBA" id="ARBA00023204"/>
    </source>
</evidence>
<evidence type="ECO:0000256" key="11">
    <source>
        <dbReference type="ARBA" id="ARBA00034617"/>
    </source>
</evidence>
<dbReference type="PANTHER" id="PTHR11070:SF48">
    <property type="entry name" value="ATP-DEPENDENT HELICASE_NUCLEASE SUBUNIT A"/>
    <property type="match status" value="1"/>
</dbReference>
<dbReference type="HAMAP" id="MF_01451">
    <property type="entry name" value="AddA"/>
    <property type="match status" value="1"/>
</dbReference>
<dbReference type="GO" id="GO:0000724">
    <property type="term" value="P:double-strand break repair via homologous recombination"/>
    <property type="evidence" value="ECO:0007669"/>
    <property type="project" value="UniProtKB-UniRule"/>
</dbReference>
<dbReference type="AlphaFoldDB" id="N1ZYE9"/>
<organism evidence="17 18">
    <name type="scientific">Eubacterium plexicaudatum ASF492</name>
    <dbReference type="NCBI Taxonomy" id="1235802"/>
    <lineage>
        <taxon>Bacteria</taxon>
        <taxon>Bacillati</taxon>
        <taxon>Bacillota</taxon>
        <taxon>Clostridia</taxon>
        <taxon>Eubacteriales</taxon>
        <taxon>Eubacteriaceae</taxon>
        <taxon>Eubacterium</taxon>
    </lineage>
</organism>
<dbReference type="InterPro" id="IPR038726">
    <property type="entry name" value="PDDEXK_AddAB-type"/>
</dbReference>
<keyword evidence="3 13" id="KW-0227">DNA damage</keyword>
<evidence type="ECO:0000256" key="10">
    <source>
        <dbReference type="ARBA" id="ARBA00023235"/>
    </source>
</evidence>
<keyword evidence="5 13" id="KW-0347">Helicase</keyword>
<evidence type="ECO:0000259" key="16">
    <source>
        <dbReference type="PROSITE" id="PS51217"/>
    </source>
</evidence>
<dbReference type="GO" id="GO:0003690">
    <property type="term" value="F:double-stranded DNA binding"/>
    <property type="evidence" value="ECO:0007669"/>
    <property type="project" value="UniProtKB-UniRule"/>
</dbReference>
<dbReference type="GO" id="GO:0033202">
    <property type="term" value="C:DNA helicase complex"/>
    <property type="evidence" value="ECO:0007669"/>
    <property type="project" value="TreeGrafter"/>
</dbReference>
<dbReference type="STRING" id="1235802.C823_04139"/>
<feature type="domain" description="UvrD-like helicase ATP-binding" evidence="15">
    <location>
        <begin position="1"/>
        <end position="473"/>
    </location>
</feature>
<evidence type="ECO:0000256" key="12">
    <source>
        <dbReference type="ARBA" id="ARBA00048988"/>
    </source>
</evidence>
<dbReference type="PANTHER" id="PTHR11070">
    <property type="entry name" value="UVRD / RECB / PCRA DNA HELICASE FAMILY MEMBER"/>
    <property type="match status" value="1"/>
</dbReference>
<feature type="binding site" evidence="14">
    <location>
        <begin position="22"/>
        <end position="29"/>
    </location>
    <ligand>
        <name>ATP</name>
        <dbReference type="ChEBI" id="CHEBI:30616"/>
    </ligand>
</feature>
<sequence>MTWTKEQQQVIALRNRNLLVSAAAGSGKTAVLVERIVQKVLDVRHPADIDRMLIVTFTKAAAAEMRERVSQAIEKRLEAEPENSRLQRQATLVHNAQITTIDSFCLYVVRNYFQTIDLEPSFRIADPGELQLLKADVAAEVMECCYQEKEEGFLRLADRYATAKSDAALVDFMMRLYDFSQSYPWPEKWLASLPQFYRMSDDPKERMQQFEEQEWMRGLLHYLASVMQDLYGQIELAKALCTDFDGPQMYLAAIEDDLRQLAQLCACATYEEYGRQLCDLAFTKLGVNRKYDGSKEKQEEVKSIRKIVKDTLAKIKESYFYQDAEHMIADMQNILPDVEALVRLTQIFANAYHAKKEERNLLDFSDLEHYALRILVDAETGKPTAAAAELREVYEEIMIDEYQDSNYVQETILKAVSREELGENNIFMVGDVKQSIYRFRLARPELFIQKYNTYSSEESTKQKIDLHKNFRSRTQVIQTVNHIFFRIMREDIGNVQYDEQAALYAGASYPEHEQASMFQSELLLAQASQEELTQAQMNGWQELEARMAAARIREMLETQYVTDRESGQLRKARCKDIVILLRSMSGWADTFLKVFAEAGIPAHTASKTGYFGTVEIRTILSMLAILDNPLQDIPAAAVLASPIGGMNGEELARIRAASKEHFYFLALEDYARCDAYDHDADEKLRQKAAAFLERYDRLRRLTPYTPIHQLIRIVLQETGYASYVQAMPAGEQRRANVDMLLEKAIAYEKTSYKGLFHFVRYVEKLKKYEIDFGEADITSENEDVVRIMSIHKSKGLEFPIVFVSGMSKQFNKQDIRSRLILHPEHGIGLDYIDTEKRTRKSGIIKKILENEIGIENQGEELRVLYVALTRAKEKLIMTGAVKQELPAVRADSDRNRPMDYFARYHASSYLDWVFLCIGNGSGAMQLRTYDTKDLLLQEAVEAAIERLDQMQVKNLYRTADPKLYQQLDEKLSWKYPYASDTDLKTKISVTELKRRQQVVLEEEALPQEEWFAKEQERVVPAFMRTEQEQEHKGALRGSAVHKVMEEVDFVRSDQSEDRIADIRMQMEHMLAERRITQEMKELVSVRMIGKFLESPLARRIAQAQQRGELYKEQPFVMGIPASEVYEGASEQLVLIQGIVDVYWMEDDRLVILDYKTDAVSSESQLTERYQVQLDLYAKALCKATGKKLKQKLIYSFSLQKAVEL</sequence>
<evidence type="ECO:0000256" key="2">
    <source>
        <dbReference type="ARBA" id="ARBA00022741"/>
    </source>
</evidence>
<proteinExistence type="inferred from homology"/>
<dbReference type="InterPro" id="IPR014152">
    <property type="entry name" value="AddA"/>
</dbReference>
<dbReference type="Pfam" id="PF13361">
    <property type="entry name" value="UvrD_C"/>
    <property type="match status" value="1"/>
</dbReference>
<keyword evidence="18" id="KW-1185">Reference proteome</keyword>
<dbReference type="GO" id="GO:0008408">
    <property type="term" value="F:3'-5' exonuclease activity"/>
    <property type="evidence" value="ECO:0007669"/>
    <property type="project" value="UniProtKB-UniRule"/>
</dbReference>
<comment type="cofactor">
    <cofactor evidence="13">
        <name>Mg(2+)</name>
        <dbReference type="ChEBI" id="CHEBI:18420"/>
    </cofactor>
</comment>
<evidence type="ECO:0000313" key="17">
    <source>
        <dbReference type="EMBL" id="EMZ22052.1"/>
    </source>
</evidence>
<evidence type="ECO:0000256" key="4">
    <source>
        <dbReference type="ARBA" id="ARBA00022801"/>
    </source>
</evidence>
<comment type="subunit">
    <text evidence="13">Heterodimer of AddA and AddB/RexB.</text>
</comment>
<dbReference type="PROSITE" id="PS51217">
    <property type="entry name" value="UVRD_HELICASE_CTER"/>
    <property type="match status" value="1"/>
</dbReference>
<dbReference type="PATRIC" id="fig|1235802.3.peg.4398"/>
<dbReference type="PROSITE" id="PS51198">
    <property type="entry name" value="UVRD_HELICASE_ATP_BIND"/>
    <property type="match status" value="1"/>
</dbReference>
<dbReference type="InterPro" id="IPR000212">
    <property type="entry name" value="DNA_helicase_UvrD/REP"/>
</dbReference>
<comment type="function">
    <text evidence="13">The heterodimer acts as both an ATP-dependent DNA helicase and an ATP-dependent, dual-direction single-stranded exonuclease. Recognizes the chi site generating a DNA molecule suitable for the initiation of homologous recombination. The AddA nuclease domain is required for chi fragment generation; this subunit has the helicase and 3' -&gt; 5' nuclease activities.</text>
</comment>
<keyword evidence="9 13" id="KW-0234">DNA repair</keyword>
<dbReference type="Gene3D" id="3.90.320.10">
    <property type="match status" value="1"/>
</dbReference>
<comment type="caution">
    <text evidence="17">The sequence shown here is derived from an EMBL/GenBank/DDBJ whole genome shotgun (WGS) entry which is preliminary data.</text>
</comment>
<reference evidence="17 18" key="1">
    <citation type="journal article" date="2014" name="Genome Announc.">
        <title>Draft genome sequences of the altered schaedler flora, a defined bacterial community from gnotobiotic mice.</title>
        <authorList>
            <person name="Wannemuehler M.J."/>
            <person name="Overstreet A.M."/>
            <person name="Ward D.V."/>
            <person name="Phillips G.J."/>
        </authorList>
    </citation>
    <scope>NUCLEOTIDE SEQUENCE [LARGE SCALE GENOMIC DNA]</scope>
    <source>
        <strain evidence="17 18">ASF492</strain>
    </source>
</reference>
<dbReference type="eggNOG" id="COG1074">
    <property type="taxonomic scope" value="Bacteria"/>
</dbReference>
<evidence type="ECO:0000256" key="1">
    <source>
        <dbReference type="ARBA" id="ARBA00022722"/>
    </source>
</evidence>
<dbReference type="Pfam" id="PF12705">
    <property type="entry name" value="PDDEXK_1"/>
    <property type="match status" value="1"/>
</dbReference>
<dbReference type="Gene3D" id="3.40.50.300">
    <property type="entry name" value="P-loop containing nucleotide triphosphate hydrolases"/>
    <property type="match status" value="4"/>
</dbReference>
<comment type="similarity">
    <text evidence="13">Belongs to the helicase family. AddA subfamily.</text>
</comment>
<dbReference type="InterPro" id="IPR014016">
    <property type="entry name" value="UvrD-like_ATP-bd"/>
</dbReference>
<dbReference type="HOGENOM" id="CLU_001114_3_1_9"/>
<protein>
    <recommendedName>
        <fullName evidence="13">ATP-dependent helicase/nuclease subunit A</fullName>
        <ecNumber evidence="13">3.1.-.-</ecNumber>
        <ecNumber evidence="13">5.6.2.4</ecNumber>
    </recommendedName>
    <alternativeName>
        <fullName evidence="13">ATP-dependent helicase/nuclease AddA</fullName>
    </alternativeName>
    <alternativeName>
        <fullName evidence="13">DNA 3'-5' helicase AddA</fullName>
    </alternativeName>
</protein>
<name>N1ZYE9_9FIRM</name>
<comment type="catalytic activity">
    <reaction evidence="12 13">
        <text>ATP + H2O = ADP + phosphate + H(+)</text>
        <dbReference type="Rhea" id="RHEA:13065"/>
        <dbReference type="ChEBI" id="CHEBI:15377"/>
        <dbReference type="ChEBI" id="CHEBI:15378"/>
        <dbReference type="ChEBI" id="CHEBI:30616"/>
        <dbReference type="ChEBI" id="CHEBI:43474"/>
        <dbReference type="ChEBI" id="CHEBI:456216"/>
        <dbReference type="EC" id="5.6.2.4"/>
    </reaction>
</comment>
<keyword evidence="7 13" id="KW-0067">ATP-binding</keyword>
<evidence type="ECO:0000256" key="7">
    <source>
        <dbReference type="ARBA" id="ARBA00022840"/>
    </source>
</evidence>
<evidence type="ECO:0000256" key="6">
    <source>
        <dbReference type="ARBA" id="ARBA00022839"/>
    </source>
</evidence>
<dbReference type="InterPro" id="IPR011335">
    <property type="entry name" value="Restrct_endonuc-II-like"/>
</dbReference>
<dbReference type="GO" id="GO:0005829">
    <property type="term" value="C:cytosol"/>
    <property type="evidence" value="ECO:0007669"/>
    <property type="project" value="TreeGrafter"/>
</dbReference>
<feature type="domain" description="UvrD-like helicase C-terminal" evidence="16">
    <location>
        <begin position="501"/>
        <end position="795"/>
    </location>
</feature>
<comment type="catalytic activity">
    <reaction evidence="11 13">
        <text>Couples ATP hydrolysis with the unwinding of duplex DNA by translocating in the 3'-5' direction.</text>
        <dbReference type="EC" id="5.6.2.4"/>
    </reaction>
</comment>
<keyword evidence="6 13" id="KW-0269">Exonuclease</keyword>
<dbReference type="NCBIfam" id="TIGR02785">
    <property type="entry name" value="addA_Gpos"/>
    <property type="match status" value="1"/>
</dbReference>
<keyword evidence="10 13" id="KW-0413">Isomerase</keyword>
<dbReference type="SUPFAM" id="SSF52540">
    <property type="entry name" value="P-loop containing nucleoside triphosphate hydrolases"/>
    <property type="match status" value="1"/>
</dbReference>
<evidence type="ECO:0000256" key="8">
    <source>
        <dbReference type="ARBA" id="ARBA00023125"/>
    </source>
</evidence>
<evidence type="ECO:0000259" key="15">
    <source>
        <dbReference type="PROSITE" id="PS51198"/>
    </source>
</evidence>
<keyword evidence="2 13" id="KW-0547">Nucleotide-binding</keyword>
<dbReference type="Pfam" id="PF00580">
    <property type="entry name" value="UvrD-helicase"/>
    <property type="match status" value="1"/>
</dbReference>
<dbReference type="EC" id="3.1.-.-" evidence="13"/>
<dbReference type="GO" id="GO:0016887">
    <property type="term" value="F:ATP hydrolysis activity"/>
    <property type="evidence" value="ECO:0007669"/>
    <property type="project" value="RHEA"/>
</dbReference>
<evidence type="ECO:0000256" key="13">
    <source>
        <dbReference type="HAMAP-Rule" id="MF_01451"/>
    </source>
</evidence>
<dbReference type="GO" id="GO:0005524">
    <property type="term" value="F:ATP binding"/>
    <property type="evidence" value="ECO:0007669"/>
    <property type="project" value="UniProtKB-UniRule"/>
</dbReference>
<dbReference type="GO" id="GO:0043138">
    <property type="term" value="F:3'-5' DNA helicase activity"/>
    <property type="evidence" value="ECO:0007669"/>
    <property type="project" value="UniProtKB-UniRule"/>
</dbReference>
<dbReference type="EMBL" id="AQFT01000124">
    <property type="protein sequence ID" value="EMZ22052.1"/>
    <property type="molecule type" value="Genomic_DNA"/>
</dbReference>
<keyword evidence="4 13" id="KW-0378">Hydrolase</keyword>
<evidence type="ECO:0000256" key="3">
    <source>
        <dbReference type="ARBA" id="ARBA00022763"/>
    </source>
</evidence>
<dbReference type="SUPFAM" id="SSF52980">
    <property type="entry name" value="Restriction endonuclease-like"/>
    <property type="match status" value="1"/>
</dbReference>
<evidence type="ECO:0000313" key="18">
    <source>
        <dbReference type="Proteomes" id="UP000012589"/>
    </source>
</evidence>
<accession>N1ZYE9</accession>
<gene>
    <name evidence="13" type="primary">addA</name>
    <name evidence="17" type="ORF">C823_04139</name>
</gene>
<dbReference type="InterPro" id="IPR027417">
    <property type="entry name" value="P-loop_NTPase"/>
</dbReference>
<evidence type="ECO:0000256" key="14">
    <source>
        <dbReference type="PROSITE-ProRule" id="PRU00560"/>
    </source>
</evidence>
<dbReference type="Proteomes" id="UP000012589">
    <property type="component" value="Unassembled WGS sequence"/>
</dbReference>
<dbReference type="FunFam" id="3.40.50.300:FF:001236">
    <property type="entry name" value="ATP-dependent helicase/nuclease subunit A"/>
    <property type="match status" value="1"/>
</dbReference>
<dbReference type="InterPro" id="IPR014017">
    <property type="entry name" value="DNA_helicase_UvrD-like_C"/>
</dbReference>
<dbReference type="InterPro" id="IPR011604">
    <property type="entry name" value="PDDEXK-like_dom_sf"/>
</dbReference>
<keyword evidence="1 13" id="KW-0540">Nuclease</keyword>
<keyword evidence="8 13" id="KW-0238">DNA-binding</keyword>
<dbReference type="EC" id="5.6.2.4" evidence="13"/>